<dbReference type="InterPro" id="IPR029063">
    <property type="entry name" value="SAM-dependent_MTases_sf"/>
</dbReference>
<proteinExistence type="predicted"/>
<gene>
    <name evidence="1" type="ORF">MCOO_38000</name>
</gene>
<evidence type="ECO:0000313" key="1">
    <source>
        <dbReference type="EMBL" id="BBX47785.1"/>
    </source>
</evidence>
<keyword evidence="2" id="KW-1185">Reference proteome</keyword>
<dbReference type="AlphaFoldDB" id="A0A7I7L099"/>
<dbReference type="KEGG" id="mcoo:MCOO_38000"/>
<accession>A0A7I7L099</accession>
<dbReference type="EMBL" id="AP022569">
    <property type="protein sequence ID" value="BBX47785.1"/>
    <property type="molecule type" value="Genomic_DNA"/>
</dbReference>
<reference evidence="1 2" key="1">
    <citation type="journal article" date="2019" name="Emerg. Microbes Infect.">
        <title>Comprehensive subspecies identification of 175 nontuberculous mycobacteria species based on 7547 genomic profiles.</title>
        <authorList>
            <person name="Matsumoto Y."/>
            <person name="Kinjo T."/>
            <person name="Motooka D."/>
            <person name="Nabeya D."/>
            <person name="Jung N."/>
            <person name="Uechi K."/>
            <person name="Horii T."/>
            <person name="Iida T."/>
            <person name="Fujita J."/>
            <person name="Nakamura S."/>
        </authorList>
    </citation>
    <scope>NUCLEOTIDE SEQUENCE [LARGE SCALE GENOMIC DNA]</scope>
    <source>
        <strain evidence="1 2">JCM 12404</strain>
    </source>
</reference>
<dbReference type="SUPFAM" id="SSF53335">
    <property type="entry name" value="S-adenosyl-L-methionine-dependent methyltransferases"/>
    <property type="match status" value="1"/>
</dbReference>
<dbReference type="RefSeq" id="WP_163779056.1">
    <property type="nucleotide sequence ID" value="NZ_AP022569.1"/>
</dbReference>
<dbReference type="Proteomes" id="UP000465866">
    <property type="component" value="Chromosome"/>
</dbReference>
<organism evidence="1 2">
    <name type="scientific">Mycobacterium cookii</name>
    <dbReference type="NCBI Taxonomy" id="1775"/>
    <lineage>
        <taxon>Bacteria</taxon>
        <taxon>Bacillati</taxon>
        <taxon>Actinomycetota</taxon>
        <taxon>Actinomycetes</taxon>
        <taxon>Mycobacteriales</taxon>
        <taxon>Mycobacteriaceae</taxon>
        <taxon>Mycobacterium</taxon>
    </lineage>
</organism>
<evidence type="ECO:0000313" key="2">
    <source>
        <dbReference type="Proteomes" id="UP000465866"/>
    </source>
</evidence>
<name>A0A7I7L099_9MYCO</name>
<evidence type="ECO:0008006" key="3">
    <source>
        <dbReference type="Google" id="ProtNLM"/>
    </source>
</evidence>
<sequence length="202" mass="22576">MSVTWSTSDPLIPLSDENLAFAEAMGVNPAIHENDFIFHFVDRRWAANGGRERAVKDYFQLGRYTADLTKTMITDVQKVYEVAQWDWAPRRLLDFASGYGCTARHMRHVFPDSVSATCDIHRDAVNFNQDVLGVESYISSPLPEQLKLPQQDVMASIPELRLSKFHEGLCWGVQDAYVCVKEPDPAATASAPTLSAPVSRSV</sequence>
<protein>
    <recommendedName>
        <fullName evidence="3">Methyltransferase</fullName>
    </recommendedName>
</protein>